<feature type="compositionally biased region" description="Low complexity" evidence="9">
    <location>
        <begin position="3815"/>
        <end position="3824"/>
    </location>
</feature>
<feature type="region of interest" description="Disordered" evidence="9">
    <location>
        <begin position="2799"/>
        <end position="2832"/>
    </location>
</feature>
<comment type="similarity">
    <text evidence="2">Belongs to the SNF2/RAD54 helicase family.</text>
</comment>
<feature type="region of interest" description="Disordered" evidence="9">
    <location>
        <begin position="3000"/>
        <end position="3020"/>
    </location>
</feature>
<feature type="compositionally biased region" description="Basic and acidic residues" evidence="9">
    <location>
        <begin position="3116"/>
        <end position="3130"/>
    </location>
</feature>
<feature type="region of interest" description="Disordered" evidence="9">
    <location>
        <begin position="1890"/>
        <end position="1937"/>
    </location>
</feature>
<sequence>MSDTLDLGSNNLCIPEDAFEKFQSISMYEEPAQLSLARQETSKGMNSPQNSNCGLIFDNEVIVGTEIEINTIFSESNPSPLDIQNSNNLYLDTCVTDEQLKDILEEDIVPQQDELQVANKPKEEQLEVDTVPQQDDLSVDTLLQPNVLQMDIVPEPDKLQKNNAPQQSKSQQDYRPQQEEIQVDSISQSPKTRNSRKKRQNSVYYERPSVETKNDSGLKSSQVSKETLIENKSKRAKKTTPRKSVENELSSAPSTSLGLDQEIIGGKRIRRRPKRYASSNVYLYSSDSDQSDTHRIIEPDELPKSVKSTKNRRSQRKSSKTHELEEENHESLHPEVFSELCETLALNPVKPNSKSKSKSKIKILSDVKLTNSEDLDNMTLSQIKQKKNGVGESKSKTGKSKNGVKHVDVDLPLQPHNKSVEKTKGRSRGRARKKSTIDNTPESISTIQTPQITNNENKEIVETMNLETETISSTTDSVCNGNNSTSQANTTLDTNINESLDVTDSFSTRNTKMPTMSDFEYNIDSGLSKDSSVNQGNSKQDNSSLAEDSSKRPKRKKGQVLHYQEESDEDPYANIELSDDSEPISRKGKRYYSDDEYVPGRKELTDENSTDSEVLEIVDEDKLQKKKRVRSKKSDSQSPRKKTNKDKHNTTQEIDDDDIEVSLQGTVIKGGDEPQPSTSWACSDEFENFLAKKIQGTNLKIKKVSSTNPSETKTLEIPMIDSDAKRTIEMCTQTNIPKMASTAVQTSLPYDVPMKEAIALTAEQSEKACEFLTSIVNTTSELGTLMTQKSEDFIKKKINTNHVNDTMKVDYCVKKSFLLLKLAKHNLTQMEEDLGKQYEIFLNSNGLAYCREAQKEILSTPNEISSDSDCEIVEEPIVVEKPNGNRNCASAKKIFLNKELSIKIKKKTSENKTLNILKSGSSVWLGKTVVKKVQSNTQSFLAQDSRNKKPPDNKITTKMVSDFFKNYNHQRVMSTCASFVTTDWLKVNTESVCNYFVVKPLNFKNNVNYPENGEISMNSTASNTRAAGRNHDFNNVKNNAKCNIVTSPETLFKMCYRKVRNQLHENSCVKEVCQQIRNELADGKKEPVTLLQLSLRALGGEAADNEERSTSSSQTILSYETSQSALPLKKLCYQKVVEVLYHSQKDSGEAQQADETSLSTLAFNDLLPISSPNNSYQTRSFEYGIKSLFKLCVEFIQRNQVYDNNIFIPKTLKSLSFKSVQQLLYGEFNHDLMLSSQFNFTVPQHDGEITTPGLTINSVNTLSEEAFLNLEESHADGSDRSEYFDDFVQEDHYESEFNETEDNNQTETNWVSQVQLKELRSCVNNNNSSAAIKEENMLLPTQIKIEPAEELPENEDCPAFVKTEPTAPGLDEMTMFPGVKPELDPETSGSGTVPQNNSEYSIDAFEEFVTSNKLVNGLQGCDIYSQSAARVRRQHEPDYYEEVDTSMSLLVPQTYEPLSVDTAKGSLMETSSDEDISKSKKGIGKKKVDKRNKSKNKKLEQQSTSKDVPAQSRDESSLVEVANLTKKMRDRITQEEERDASTDSENEDLPLRLRRRKDQQNQAQTSKTKDSQSENSEIQCNNVDSTDKVDDVDKFTGFTAIDQNEMSTYKKYMEFVYDKIMPKDEATQDSKDSSTAKESQDSNIGELISPDEPVELLECEPTMPIFDDIADGRNENIDEPKEIVDKPLKQSAPSFVDRHGWHCYPLDPEDTKLYLSNCVVLEKLPGSFFNTYFEYQNMNMDENDAEINRLTNLNTLTRAAQVKEVKSKKSKRDATGTIKSEPGSDPASPSNSDHYEELEPSDDEGTRVEDEVPPPMPQRQTENAIAKNLLMDDNNSDADEPHIKEEPLDKEVKKSKENSKTRKSGVELSDSEDLMLTADKVMNKELNQLHAPVVLDEAKETPTNGPVTRNKQKNGSKNQSSGSKVIVEDDSSSEEEKQWVTTKEKLLKRLCRKEDQSLDDAKRAKLVTEFIERRTDCPDSYHRPRHKSKRTSKKVLERQKQLRVLSRELFGEPDPSTSKRSQKAQASLLYKGRRNIRKVIDKKSLARSTVVANMEEFERKRRLNARQAALRERLGCEEGVNVLVINDEVCLEYDFEANRPIVTVHSFFTKVMKAHQYEGVKFMWDACFESVSELEAGRGGGGCILAHCMGLGKTLQVLALLHTVLTHPRVGIKRVLVVCPLSTVLNWVDEIHKWIGPVTNKIKVFELSKLKKTYERAYQLEDWFNGGGIFIIGYELFRSLSTLDPFLDDIRPTIINKIRTALLDPGPDIIVCDEGHLLKNDCSVLSVAMSRVVTKRRIILTGTPMQNNLREYYCMVNFVKPNLLGTYAEYSNRFENPIMNGQHRDSREEDIKLMKARTHILHKVLEGCLQRQEASVLYPYLPKKHEYTLFITQTACQWKLYKHYLNHYGNQSKQSILKDFHILQKIWSHPQVLHNFQTKAQDQRNKIKAEKLEDDLATEDLEEIKPNPTDLWWLEYMDGGNMLETLDSSNKFVVVFRILDECIALGDKVLIFSTSLFCLDALEYFLKKINKWSLGQEYFRLDGSVPAEVRQKWCREFNADSNYKTKLFLVSTRAGCLGLNMTAANRVIILDTSWNPAHDIQSIFRVYRFGQKKDCFIYRLVAMGTMEQKIYERSVTKQAVACRVVDEQQIDRHYNMADLTELYKFDELGSSVAGGVAVGVADVALLRVARLPALHAVHEHDSLLRGSAEQGLPEHERDAAWVQFQQEQAHKQIENELLDEAPKTATKRLHGHDYALSPAPADIKTEDKSDDFQPSETKSKKGKKIIKCLIPIQDNKNNEIVPDIKVEPTPTSSKAKKRPASPEPGPSIDKDAMNEEIMVEKITDILLKHNFQYKKGRGVVGTLVSKVRSLVMKGYIDSEDKADELTSSIADVLLPKQVSVPMATNIMCESINNSAAPCYRTEPDAPPAQVRQKPGPASKKKGAIPQDNTPRTTPTLPDAAVNDPSTKTKRRAAIQAEKHIDYLVQDVIIDLDDDDNDAGDADFVPVNTPNKSQKKTSKNGIFLENANSDGTLNADSQNPKAVDVVASNFNNNLKVYTPSFSKIKVTSENKHVELPKPVPGRDYSNSVKPTVNNEKKSNPPLDASISILLSDDEEPISAKEPSKTSKEPPKTSKAPPKISNYPSKKVTETPKITETVDDEVVPLPATLLRNENFINIVAYTYLSGNPMLDEDAAKLAAQYSTLKAFDEVKRTGKDICSGPIYDIAIKVVGKDVLKKMQVFIDKTTVGSADTALTEKEMTNRLLATPKSSGKPPELLKSFSQAFRNDVINGKLGSTAVPPKVQRKQPAVTITPIPPGVVPVGLVQMANNSFGDSGGECILPDSENTITNNQDRADASVKPAQIVINCVSSTPPKKPVLLKAMLEKPLNEEKLANSAVSLRKTLPKPDTPVSTASQPLRVTAWLPTSPASAPVTSNAASNYISLDSDEEDTATKTQPTARAAITLPQETTITSITPTTSITPVPPYSPHPQDQSAAMPVPVSLTMANAPSVSLSLLQNHAPVVTPTPGRKTLVVKQVSMTGQHRKILLVPSDKLASMNNTPSITVQPSEQPQSPPPPESQPELQPVSLLLSKTYTKAKAKAKTPAIGTGDILKVSKSGKIAIIQKPDSKVTAVTSAKSIDLTDVPSTSKPSIPKASTVTINLTDEITLTTAKPKVDKKQEQKKAASKLASQSNGKSSSSSDESLSIFKDVVQIQASDYSEPPRPQHKHKSSAVRPEKSNVSLNDKKQSTLKTADGKKLTQVPQSKVPKHINAAVKIKIEGLNKTKALSRKEQDNFIRKAMTSIIKPTTGKRPEKRGSGSKTKSSATAAPVTVDLTNTPLVYASSITSSIGGAAKRLSSNVDKATAKKKKTEPMTLKDFDLDDFDDIIELE</sequence>
<protein>
    <submittedName>
        <fullName evidence="13">Uncharacterized protein LOC113503342</fullName>
    </submittedName>
</protein>
<keyword evidence="3" id="KW-0547">Nucleotide-binding</keyword>
<feature type="compositionally biased region" description="Basic and acidic residues" evidence="9">
    <location>
        <begin position="3670"/>
        <end position="3680"/>
    </location>
</feature>
<dbReference type="KEGG" id="tnl:113503342"/>
<dbReference type="InterPro" id="IPR014001">
    <property type="entry name" value="Helicase_ATP-bd"/>
</dbReference>
<feature type="compositionally biased region" description="Basic residues" evidence="9">
    <location>
        <begin position="1983"/>
        <end position="1993"/>
    </location>
</feature>
<dbReference type="Pfam" id="PF00271">
    <property type="entry name" value="Helicase_C"/>
    <property type="match status" value="1"/>
</dbReference>
<evidence type="ECO:0000256" key="8">
    <source>
        <dbReference type="ARBA" id="ARBA00023242"/>
    </source>
</evidence>
<evidence type="ECO:0000256" key="2">
    <source>
        <dbReference type="ARBA" id="ARBA00007025"/>
    </source>
</evidence>
<dbReference type="InterPro" id="IPR038718">
    <property type="entry name" value="SNF2-like_sf"/>
</dbReference>
<feature type="region of interest" description="Disordered" evidence="9">
    <location>
        <begin position="1761"/>
        <end position="1819"/>
    </location>
</feature>
<keyword evidence="8" id="KW-0539">Nucleus</keyword>
<feature type="compositionally biased region" description="Basic residues" evidence="9">
    <location>
        <begin position="425"/>
        <end position="434"/>
    </location>
</feature>
<evidence type="ECO:0000256" key="3">
    <source>
        <dbReference type="ARBA" id="ARBA00022741"/>
    </source>
</evidence>
<dbReference type="GO" id="GO:0003677">
    <property type="term" value="F:DNA binding"/>
    <property type="evidence" value="ECO:0007669"/>
    <property type="project" value="UniProtKB-KW"/>
</dbReference>
<feature type="region of interest" description="Disordered" evidence="9">
    <location>
        <begin position="285"/>
        <end position="333"/>
    </location>
</feature>
<evidence type="ECO:0000256" key="5">
    <source>
        <dbReference type="ARBA" id="ARBA00022806"/>
    </source>
</evidence>
<evidence type="ECO:0000256" key="6">
    <source>
        <dbReference type="ARBA" id="ARBA00022840"/>
    </source>
</evidence>
<evidence type="ECO:0000313" key="13">
    <source>
        <dbReference type="RefSeq" id="XP_026741024.1"/>
    </source>
</evidence>
<feature type="region of interest" description="Disordered" evidence="9">
    <location>
        <begin position="2749"/>
        <end position="2779"/>
    </location>
</feature>
<feature type="region of interest" description="Disordered" evidence="9">
    <location>
        <begin position="1461"/>
        <end position="1589"/>
    </location>
</feature>
<proteinExistence type="inferred from homology"/>
<dbReference type="GO" id="GO:0005524">
    <property type="term" value="F:ATP binding"/>
    <property type="evidence" value="ECO:0007669"/>
    <property type="project" value="UniProtKB-KW"/>
</dbReference>
<organism evidence="12 13">
    <name type="scientific">Trichoplusia ni</name>
    <name type="common">Cabbage looper</name>
    <dbReference type="NCBI Taxonomy" id="7111"/>
    <lineage>
        <taxon>Eukaryota</taxon>
        <taxon>Metazoa</taxon>
        <taxon>Ecdysozoa</taxon>
        <taxon>Arthropoda</taxon>
        <taxon>Hexapoda</taxon>
        <taxon>Insecta</taxon>
        <taxon>Pterygota</taxon>
        <taxon>Neoptera</taxon>
        <taxon>Endopterygota</taxon>
        <taxon>Lepidoptera</taxon>
        <taxon>Glossata</taxon>
        <taxon>Ditrysia</taxon>
        <taxon>Noctuoidea</taxon>
        <taxon>Noctuidae</taxon>
        <taxon>Plusiinae</taxon>
        <taxon>Trichoplusia</taxon>
    </lineage>
</organism>
<dbReference type="SMART" id="SM00487">
    <property type="entry name" value="DEXDc"/>
    <property type="match status" value="1"/>
</dbReference>
<evidence type="ECO:0000256" key="4">
    <source>
        <dbReference type="ARBA" id="ARBA00022801"/>
    </source>
</evidence>
<feature type="region of interest" description="Disordered" evidence="9">
    <location>
        <begin position="384"/>
        <end position="454"/>
    </location>
</feature>
<feature type="compositionally biased region" description="Polar residues" evidence="9">
    <location>
        <begin position="161"/>
        <end position="175"/>
    </location>
</feature>
<feature type="region of interest" description="Disordered" evidence="9">
    <location>
        <begin position="1977"/>
        <end position="1996"/>
    </location>
</feature>
<reference evidence="13" key="1">
    <citation type="submission" date="2025-08" db="UniProtKB">
        <authorList>
            <consortium name="RefSeq"/>
        </authorList>
    </citation>
    <scope>IDENTIFICATION</scope>
</reference>
<dbReference type="InterPro" id="IPR001650">
    <property type="entry name" value="Helicase_C-like"/>
</dbReference>
<evidence type="ECO:0000313" key="12">
    <source>
        <dbReference type="Proteomes" id="UP000322000"/>
    </source>
</evidence>
<accession>A0A7E5WK02</accession>
<feature type="region of interest" description="Disordered" evidence="9">
    <location>
        <begin position="473"/>
        <end position="496"/>
    </location>
</feature>
<dbReference type="InterPro" id="IPR049730">
    <property type="entry name" value="SNF2/RAD54-like_C"/>
</dbReference>
<feature type="region of interest" description="Disordered" evidence="9">
    <location>
        <begin position="2919"/>
        <end position="2967"/>
    </location>
</feature>
<dbReference type="CDD" id="cd18793">
    <property type="entry name" value="SF2_C_SNF"/>
    <property type="match status" value="1"/>
</dbReference>
<evidence type="ECO:0000256" key="9">
    <source>
        <dbReference type="SAM" id="MobiDB-lite"/>
    </source>
</evidence>
<feature type="region of interest" description="Disordered" evidence="9">
    <location>
        <begin position="156"/>
        <end position="256"/>
    </location>
</feature>
<feature type="region of interest" description="Disordered" evidence="9">
    <location>
        <begin position="3071"/>
        <end position="3146"/>
    </location>
</feature>
<feature type="region of interest" description="Disordered" evidence="9">
    <location>
        <begin position="3548"/>
        <end position="3580"/>
    </location>
</feature>
<feature type="region of interest" description="Disordered" evidence="9">
    <location>
        <begin position="3801"/>
        <end position="3824"/>
    </location>
</feature>
<dbReference type="InterPro" id="IPR044574">
    <property type="entry name" value="ARIP4-like"/>
</dbReference>
<feature type="compositionally biased region" description="Polar residues" evidence="9">
    <location>
        <begin position="3553"/>
        <end position="3562"/>
    </location>
</feature>
<feature type="compositionally biased region" description="Acidic residues" evidence="9">
    <location>
        <begin position="566"/>
        <end position="582"/>
    </location>
</feature>
<feature type="compositionally biased region" description="Basic residues" evidence="9">
    <location>
        <begin position="307"/>
        <end position="319"/>
    </location>
</feature>
<feature type="domain" description="Helicase C-terminal" evidence="11">
    <location>
        <begin position="2497"/>
        <end position="2651"/>
    </location>
</feature>
<dbReference type="PROSITE" id="PS51192">
    <property type="entry name" value="HELICASE_ATP_BIND_1"/>
    <property type="match status" value="1"/>
</dbReference>
<feature type="region of interest" description="Disordered" evidence="9">
    <location>
        <begin position="523"/>
        <end position="655"/>
    </location>
</feature>
<feature type="compositionally biased region" description="Basic residues" evidence="9">
    <location>
        <begin position="1479"/>
        <end position="1496"/>
    </location>
</feature>
<keyword evidence="6" id="KW-0067">ATP-binding</keyword>
<dbReference type="PROSITE" id="PS51194">
    <property type="entry name" value="HELICASE_CTER"/>
    <property type="match status" value="1"/>
</dbReference>
<feature type="compositionally biased region" description="Acidic residues" evidence="9">
    <location>
        <begin position="606"/>
        <end position="619"/>
    </location>
</feature>
<dbReference type="GO" id="GO:0005634">
    <property type="term" value="C:nucleus"/>
    <property type="evidence" value="ECO:0007669"/>
    <property type="project" value="UniProtKB-SubCell"/>
</dbReference>
<feature type="compositionally biased region" description="Basic and acidic residues" evidence="9">
    <location>
        <begin position="1839"/>
        <end position="1860"/>
    </location>
</feature>
<dbReference type="PANTHER" id="PTHR45797">
    <property type="entry name" value="RAD54-LIKE"/>
    <property type="match status" value="1"/>
</dbReference>
<feature type="region of interest" description="Disordered" evidence="9">
    <location>
        <begin position="3714"/>
        <end position="3762"/>
    </location>
</feature>
<dbReference type="RefSeq" id="XP_026741024.1">
    <property type="nucleotide sequence ID" value="XM_026885223.1"/>
</dbReference>
<feature type="compositionally biased region" description="Polar residues" evidence="9">
    <location>
        <begin position="1573"/>
        <end position="1584"/>
    </location>
</feature>
<dbReference type="GO" id="GO:0004386">
    <property type="term" value="F:helicase activity"/>
    <property type="evidence" value="ECO:0007669"/>
    <property type="project" value="UniProtKB-KW"/>
</dbReference>
<feature type="compositionally biased region" description="Basic and acidic residues" evidence="9">
    <location>
        <begin position="3740"/>
        <end position="3754"/>
    </location>
</feature>
<feature type="compositionally biased region" description="Basic and acidic residues" evidence="9">
    <location>
        <begin position="1625"/>
        <end position="1640"/>
    </location>
</feature>
<dbReference type="Pfam" id="PF00176">
    <property type="entry name" value="SNF2-rel_dom"/>
    <property type="match status" value="1"/>
</dbReference>
<dbReference type="SUPFAM" id="SSF52540">
    <property type="entry name" value="P-loop containing nucleoside triphosphate hydrolases"/>
    <property type="match status" value="2"/>
</dbReference>
<feature type="compositionally biased region" description="Basic and acidic residues" evidence="9">
    <location>
        <begin position="291"/>
        <end position="304"/>
    </location>
</feature>
<dbReference type="Gene3D" id="3.40.50.300">
    <property type="entry name" value="P-loop containing nucleotide triphosphate hydrolases"/>
    <property type="match status" value="1"/>
</dbReference>
<dbReference type="InterPro" id="IPR027417">
    <property type="entry name" value="P-loop_NTPase"/>
</dbReference>
<feature type="compositionally biased region" description="Polar residues" evidence="9">
    <location>
        <begin position="3083"/>
        <end position="3092"/>
    </location>
</feature>
<dbReference type="Gene3D" id="3.40.50.10810">
    <property type="entry name" value="Tandem AAA-ATPase domain"/>
    <property type="match status" value="1"/>
</dbReference>
<feature type="region of interest" description="Disordered" evidence="9">
    <location>
        <begin position="3472"/>
        <end position="3492"/>
    </location>
</feature>
<keyword evidence="4" id="KW-0378">Hydrolase</keyword>
<evidence type="ECO:0000259" key="11">
    <source>
        <dbReference type="PROSITE" id="PS51194"/>
    </source>
</evidence>
<feature type="compositionally biased region" description="Polar residues" evidence="9">
    <location>
        <begin position="437"/>
        <end position="454"/>
    </location>
</feature>
<comment type="subcellular location">
    <subcellularLocation>
        <location evidence="1">Nucleus</location>
    </subcellularLocation>
</comment>
<dbReference type="PANTHER" id="PTHR45797:SF3">
    <property type="entry name" value="TRANSCRIPTIONAL REGULATOR ATRX HOMOLOG"/>
    <property type="match status" value="1"/>
</dbReference>
<dbReference type="GO" id="GO:0016887">
    <property type="term" value="F:ATP hydrolysis activity"/>
    <property type="evidence" value="ECO:0007669"/>
    <property type="project" value="InterPro"/>
</dbReference>
<evidence type="ECO:0000256" key="7">
    <source>
        <dbReference type="ARBA" id="ARBA00023125"/>
    </source>
</evidence>
<feature type="compositionally biased region" description="Low complexity" evidence="9">
    <location>
        <begin position="1913"/>
        <end position="1924"/>
    </location>
</feature>
<keyword evidence="12" id="KW-1185">Reference proteome</keyword>
<feature type="compositionally biased region" description="Polar residues" evidence="9">
    <location>
        <begin position="2946"/>
        <end position="2955"/>
    </location>
</feature>
<feature type="compositionally biased region" description="Low complexity" evidence="9">
    <location>
        <begin position="3683"/>
        <end position="3700"/>
    </location>
</feature>
<gene>
    <name evidence="13" type="primary">LOC113503342</name>
</gene>
<dbReference type="OrthoDB" id="2020972at2759"/>
<feature type="domain" description="Helicase ATP-binding" evidence="10">
    <location>
        <begin position="2134"/>
        <end position="2322"/>
    </location>
</feature>
<dbReference type="InterPro" id="IPR000330">
    <property type="entry name" value="SNF2_N"/>
</dbReference>
<feature type="compositionally biased region" description="Polar residues" evidence="9">
    <location>
        <begin position="247"/>
        <end position="256"/>
    </location>
</feature>
<feature type="compositionally biased region" description="Basic and acidic residues" evidence="9">
    <location>
        <begin position="1530"/>
        <end position="1541"/>
    </location>
</feature>
<feature type="region of interest" description="Disordered" evidence="9">
    <location>
        <begin position="3670"/>
        <end position="3700"/>
    </location>
</feature>
<keyword evidence="7" id="KW-0238">DNA-binding</keyword>
<evidence type="ECO:0000256" key="1">
    <source>
        <dbReference type="ARBA" id="ARBA00004123"/>
    </source>
</evidence>
<name>A0A7E5WK02_TRINI</name>
<feature type="region of interest" description="Disordered" evidence="9">
    <location>
        <begin position="1625"/>
        <end position="1651"/>
    </location>
</feature>
<feature type="compositionally biased region" description="Polar residues" evidence="9">
    <location>
        <begin position="528"/>
        <end position="547"/>
    </location>
</feature>
<dbReference type="GeneID" id="113503342"/>
<keyword evidence="5" id="KW-0347">Helicase</keyword>
<feature type="region of interest" description="Disordered" evidence="9">
    <location>
        <begin position="1832"/>
        <end position="1873"/>
    </location>
</feature>
<dbReference type="Proteomes" id="UP000322000">
    <property type="component" value="Chromosome 2"/>
</dbReference>
<dbReference type="InParanoid" id="A0A7E5WK02"/>
<dbReference type="SMART" id="SM00490">
    <property type="entry name" value="HELICc"/>
    <property type="match status" value="1"/>
</dbReference>
<evidence type="ECO:0000259" key="10">
    <source>
        <dbReference type="PROSITE" id="PS51192"/>
    </source>
</evidence>